<dbReference type="OrthoDB" id="1442472at2"/>
<reference evidence="1 2" key="1">
    <citation type="submission" date="2018-08" db="EMBL/GenBank/DDBJ databases">
        <title>Proposal of Muricauda 72 sp.nov. and Muricauda NH166 sp.nov., isolated from seawater.</title>
        <authorList>
            <person name="Cheng H."/>
            <person name="Wu Y.-H."/>
            <person name="Guo L.-L."/>
            <person name="Xu X.-W."/>
        </authorList>
    </citation>
    <scope>NUCLEOTIDE SEQUENCE [LARGE SCALE GENOMIC DNA]</scope>
    <source>
        <strain evidence="1 2">KCTC 22173</strain>
    </source>
</reference>
<dbReference type="InterPro" id="IPR009959">
    <property type="entry name" value="Cyclase_SnoaL-like"/>
</dbReference>
<dbReference type="EMBL" id="QXFH01000076">
    <property type="protein sequence ID" value="RIV31431.1"/>
    <property type="molecule type" value="Genomic_DNA"/>
</dbReference>
<dbReference type="AlphaFoldDB" id="A0A3A1N6L9"/>
<dbReference type="GO" id="GO:0030638">
    <property type="term" value="P:polyketide metabolic process"/>
    <property type="evidence" value="ECO:0007669"/>
    <property type="project" value="InterPro"/>
</dbReference>
<dbReference type="InterPro" id="IPR032710">
    <property type="entry name" value="NTF2-like_dom_sf"/>
</dbReference>
<dbReference type="PANTHER" id="PTHR38436">
    <property type="entry name" value="POLYKETIDE CYCLASE SNOAL-LIKE DOMAIN"/>
    <property type="match status" value="1"/>
</dbReference>
<evidence type="ECO:0008006" key="3">
    <source>
        <dbReference type="Google" id="ProtNLM"/>
    </source>
</evidence>
<dbReference type="Gene3D" id="3.10.450.50">
    <property type="match status" value="1"/>
</dbReference>
<keyword evidence="2" id="KW-1185">Reference proteome</keyword>
<dbReference type="PANTHER" id="PTHR38436:SF1">
    <property type="entry name" value="ESTER CYCLASE"/>
    <property type="match status" value="1"/>
</dbReference>
<evidence type="ECO:0000313" key="2">
    <source>
        <dbReference type="Proteomes" id="UP000266067"/>
    </source>
</evidence>
<dbReference type="Proteomes" id="UP000266067">
    <property type="component" value="Unassembled WGS sequence"/>
</dbReference>
<sequence length="138" mass="16104">MNKDLFLREFMEEIWNKKNLDKVEQYLHEEYTIHLDPTDPWEGKTLSHSEFIHRMQSGSFGPFPDMNFEITSTIEDHHYVAATWVLTGTNLGNIGDIPPTNKAIETRGMTIYHFKDDLISGHTQIFDRTTVMKQLGFI</sequence>
<accession>A0A3A1N6L9</accession>
<organism evidence="1 2">
    <name type="scientific">Flagellimonas lutimaris</name>
    <dbReference type="NCBI Taxonomy" id="475082"/>
    <lineage>
        <taxon>Bacteria</taxon>
        <taxon>Pseudomonadati</taxon>
        <taxon>Bacteroidota</taxon>
        <taxon>Flavobacteriia</taxon>
        <taxon>Flavobacteriales</taxon>
        <taxon>Flavobacteriaceae</taxon>
        <taxon>Flagellimonas</taxon>
    </lineage>
</organism>
<protein>
    <recommendedName>
        <fullName evidence="3">Ester cyclase</fullName>
    </recommendedName>
</protein>
<name>A0A3A1N6L9_9FLAO</name>
<comment type="caution">
    <text evidence="1">The sequence shown here is derived from an EMBL/GenBank/DDBJ whole genome shotgun (WGS) entry which is preliminary data.</text>
</comment>
<evidence type="ECO:0000313" key="1">
    <source>
        <dbReference type="EMBL" id="RIV31431.1"/>
    </source>
</evidence>
<dbReference type="RefSeq" id="WP_119608656.1">
    <property type="nucleotide sequence ID" value="NZ_QXFH01000076.1"/>
</dbReference>
<proteinExistence type="predicted"/>
<dbReference type="Pfam" id="PF07366">
    <property type="entry name" value="SnoaL"/>
    <property type="match status" value="1"/>
</dbReference>
<gene>
    <name evidence="1" type="ORF">D2V08_13335</name>
</gene>
<dbReference type="SUPFAM" id="SSF54427">
    <property type="entry name" value="NTF2-like"/>
    <property type="match status" value="1"/>
</dbReference>